<comment type="caution">
    <text evidence="2">The sequence shown here is derived from an EMBL/GenBank/DDBJ whole genome shotgun (WGS) entry which is preliminary data.</text>
</comment>
<feature type="compositionally biased region" description="Basic and acidic residues" evidence="1">
    <location>
        <begin position="207"/>
        <end position="216"/>
    </location>
</feature>
<reference evidence="2" key="1">
    <citation type="journal article" date="2021" name="Nat. Commun.">
        <title>Genetic determinants of endophytism in the Arabidopsis root mycobiome.</title>
        <authorList>
            <person name="Mesny F."/>
            <person name="Miyauchi S."/>
            <person name="Thiergart T."/>
            <person name="Pickel B."/>
            <person name="Atanasova L."/>
            <person name="Karlsson M."/>
            <person name="Huettel B."/>
            <person name="Barry K.W."/>
            <person name="Haridas S."/>
            <person name="Chen C."/>
            <person name="Bauer D."/>
            <person name="Andreopoulos W."/>
            <person name="Pangilinan J."/>
            <person name="LaButti K."/>
            <person name="Riley R."/>
            <person name="Lipzen A."/>
            <person name="Clum A."/>
            <person name="Drula E."/>
            <person name="Henrissat B."/>
            <person name="Kohler A."/>
            <person name="Grigoriev I.V."/>
            <person name="Martin F.M."/>
            <person name="Hacquard S."/>
        </authorList>
    </citation>
    <scope>NUCLEOTIDE SEQUENCE</scope>
    <source>
        <strain evidence="2">MPI-CAGE-AT-0021</strain>
    </source>
</reference>
<keyword evidence="3" id="KW-1185">Reference proteome</keyword>
<dbReference type="Proteomes" id="UP000717696">
    <property type="component" value="Unassembled WGS sequence"/>
</dbReference>
<dbReference type="AlphaFoldDB" id="A0A9P9FK75"/>
<name>A0A9P9FK75_9HYPO</name>
<feature type="compositionally biased region" description="Low complexity" evidence="1">
    <location>
        <begin position="143"/>
        <end position="153"/>
    </location>
</feature>
<feature type="compositionally biased region" description="Basic and acidic residues" evidence="1">
    <location>
        <begin position="180"/>
        <end position="190"/>
    </location>
</feature>
<accession>A0A9P9FK75</accession>
<proteinExistence type="predicted"/>
<gene>
    <name evidence="2" type="ORF">B0J13DRAFT_615223</name>
</gene>
<feature type="region of interest" description="Disordered" evidence="1">
    <location>
        <begin position="143"/>
        <end position="251"/>
    </location>
</feature>
<feature type="compositionally biased region" description="Polar residues" evidence="1">
    <location>
        <begin position="221"/>
        <end position="231"/>
    </location>
</feature>
<dbReference type="EMBL" id="JAGMUU010000001">
    <property type="protein sequence ID" value="KAH7162590.1"/>
    <property type="molecule type" value="Genomic_DNA"/>
</dbReference>
<organism evidence="2 3">
    <name type="scientific">Dactylonectria estremocensis</name>
    <dbReference type="NCBI Taxonomy" id="1079267"/>
    <lineage>
        <taxon>Eukaryota</taxon>
        <taxon>Fungi</taxon>
        <taxon>Dikarya</taxon>
        <taxon>Ascomycota</taxon>
        <taxon>Pezizomycotina</taxon>
        <taxon>Sordariomycetes</taxon>
        <taxon>Hypocreomycetidae</taxon>
        <taxon>Hypocreales</taxon>
        <taxon>Nectriaceae</taxon>
        <taxon>Dactylonectria</taxon>
    </lineage>
</organism>
<evidence type="ECO:0000313" key="3">
    <source>
        <dbReference type="Proteomes" id="UP000717696"/>
    </source>
</evidence>
<evidence type="ECO:0000256" key="1">
    <source>
        <dbReference type="SAM" id="MobiDB-lite"/>
    </source>
</evidence>
<evidence type="ECO:0008006" key="4">
    <source>
        <dbReference type="Google" id="ProtNLM"/>
    </source>
</evidence>
<evidence type="ECO:0000313" key="2">
    <source>
        <dbReference type="EMBL" id="KAH7162590.1"/>
    </source>
</evidence>
<feature type="region of interest" description="Disordered" evidence="1">
    <location>
        <begin position="64"/>
        <end position="89"/>
    </location>
</feature>
<sequence>MAPNNSQSGAVPIDLNVLESQLKLWKAYQREHGRPFPFSTAMYTALSIIMLPGTEPDLDNHNYIGDLQGKDKHSSLSGPDEEETIDPSTGQKRFRVWYNLPGVGGRFPRDGFGFNNGEAAPTFSQKKKAKQFAAKQAMAWLSGSSRSGIPSGSNVEDEAVKEEEKWNCEDDYDVSMNDNDNAKGKGRDEVNGNGGYLRQPPSLQNSPERKKVKIGDAEEQNGASIAPSPQASRAFEKPRSGANTNSSVNENEDAEGASLFKLIEKKCKILGIDPPTYKMKADGAGLWSGQPSLWADGLMPENLGVVQDVSSKAQAKLDMTEQVFAWLVGEEQKRKKDEATMLSSRF</sequence>
<dbReference type="OrthoDB" id="5222339at2759"/>
<protein>
    <recommendedName>
        <fullName evidence="4">DRBM domain-containing protein</fullName>
    </recommendedName>
</protein>